<gene>
    <name evidence="1" type="ORF">DENIS_3378</name>
</gene>
<dbReference type="EMBL" id="BEXT01000001">
    <property type="protein sequence ID" value="GBC62406.1"/>
    <property type="molecule type" value="Genomic_DNA"/>
</dbReference>
<keyword evidence="2" id="KW-1185">Reference proteome</keyword>
<organism evidence="1 2">
    <name type="scientific">Desulfonema ishimotonii</name>
    <dbReference type="NCBI Taxonomy" id="45657"/>
    <lineage>
        <taxon>Bacteria</taxon>
        <taxon>Pseudomonadati</taxon>
        <taxon>Thermodesulfobacteriota</taxon>
        <taxon>Desulfobacteria</taxon>
        <taxon>Desulfobacterales</taxon>
        <taxon>Desulfococcaceae</taxon>
        <taxon>Desulfonema</taxon>
    </lineage>
</organism>
<dbReference type="AlphaFoldDB" id="A0A401FZP0"/>
<protein>
    <submittedName>
        <fullName evidence="1">Uncharacterized protein</fullName>
    </submittedName>
</protein>
<evidence type="ECO:0000313" key="1">
    <source>
        <dbReference type="EMBL" id="GBC62406.1"/>
    </source>
</evidence>
<evidence type="ECO:0000313" key="2">
    <source>
        <dbReference type="Proteomes" id="UP000288096"/>
    </source>
</evidence>
<proteinExistence type="predicted"/>
<name>A0A401FZP0_9BACT</name>
<accession>A0A401FZP0</accession>
<reference evidence="2" key="1">
    <citation type="submission" date="2017-11" db="EMBL/GenBank/DDBJ databases">
        <authorList>
            <person name="Watanabe M."/>
            <person name="Kojima H."/>
        </authorList>
    </citation>
    <scope>NUCLEOTIDE SEQUENCE [LARGE SCALE GENOMIC DNA]</scope>
    <source>
        <strain evidence="2">Tokyo 01</strain>
    </source>
</reference>
<comment type="caution">
    <text evidence="1">The sequence shown here is derived from an EMBL/GenBank/DDBJ whole genome shotgun (WGS) entry which is preliminary data.</text>
</comment>
<dbReference type="Proteomes" id="UP000288096">
    <property type="component" value="Unassembled WGS sequence"/>
</dbReference>
<reference evidence="2" key="2">
    <citation type="submission" date="2019-01" db="EMBL/GenBank/DDBJ databases">
        <title>Genome sequence of Desulfonema ishimotonii strain Tokyo 01.</title>
        <authorList>
            <person name="Fukui M."/>
        </authorList>
    </citation>
    <scope>NUCLEOTIDE SEQUENCE [LARGE SCALE GENOMIC DNA]</scope>
    <source>
        <strain evidence="2">Tokyo 01</strain>
    </source>
</reference>
<sequence length="142" mass="16271">MQVNHIEHKPFQWIHTSGAFSSRCDLDVYMIRERTAIAVATERENDAASGMSISNGADILATIVMQKYRLGPNGVIWIEHYPEKRMGKNSIYKMDEIYQRVRFGLKGNRFISPQWEKLDNEGTRAFINALRADRGSVLPRLG</sequence>